<dbReference type="InterPro" id="IPR050563">
    <property type="entry name" value="4-hydroxybenzoyl-CoA_TE"/>
</dbReference>
<sequence length="132" mass="14821">MPIVPPVWSAPVRFVECDQQGVVFNAHYLVWADEAVNAWWEQRGVPWTDLTGRGIEYYVVASALEWRSSARWGETVEVDAELEKLGRTSLTLRFGIRVGARSCCVVRTTYVCTADGASTPWPDDVRERLSGS</sequence>
<comment type="similarity">
    <text evidence="1">Belongs to the 4-hydroxybenzoyl-CoA thioesterase family.</text>
</comment>
<accession>A0ABP6PLH6</accession>
<keyword evidence="4" id="KW-1185">Reference proteome</keyword>
<dbReference type="SUPFAM" id="SSF54637">
    <property type="entry name" value="Thioesterase/thiol ester dehydrase-isomerase"/>
    <property type="match status" value="1"/>
</dbReference>
<evidence type="ECO:0000256" key="2">
    <source>
        <dbReference type="ARBA" id="ARBA00022801"/>
    </source>
</evidence>
<evidence type="ECO:0000256" key="1">
    <source>
        <dbReference type="ARBA" id="ARBA00005953"/>
    </source>
</evidence>
<dbReference type="Proteomes" id="UP001499924">
    <property type="component" value="Unassembled WGS sequence"/>
</dbReference>
<dbReference type="PANTHER" id="PTHR31793">
    <property type="entry name" value="4-HYDROXYBENZOYL-COA THIOESTERASE FAMILY MEMBER"/>
    <property type="match status" value="1"/>
</dbReference>
<organism evidence="3 4">
    <name type="scientific">Blastococcus jejuensis</name>
    <dbReference type="NCBI Taxonomy" id="351224"/>
    <lineage>
        <taxon>Bacteria</taxon>
        <taxon>Bacillati</taxon>
        <taxon>Actinomycetota</taxon>
        <taxon>Actinomycetes</taxon>
        <taxon>Geodermatophilales</taxon>
        <taxon>Geodermatophilaceae</taxon>
        <taxon>Blastococcus</taxon>
    </lineage>
</organism>
<protein>
    <submittedName>
        <fullName evidence="3">Thioesterase family protein</fullName>
    </submittedName>
</protein>
<comment type="caution">
    <text evidence="3">The sequence shown here is derived from an EMBL/GenBank/DDBJ whole genome shotgun (WGS) entry which is preliminary data.</text>
</comment>
<dbReference type="Gene3D" id="3.10.129.10">
    <property type="entry name" value="Hotdog Thioesterase"/>
    <property type="match status" value="1"/>
</dbReference>
<keyword evidence="2" id="KW-0378">Hydrolase</keyword>
<dbReference type="Pfam" id="PF13279">
    <property type="entry name" value="4HBT_2"/>
    <property type="match status" value="1"/>
</dbReference>
<proteinExistence type="inferred from homology"/>
<reference evidence="4" key="1">
    <citation type="journal article" date="2019" name="Int. J. Syst. Evol. Microbiol.">
        <title>The Global Catalogue of Microorganisms (GCM) 10K type strain sequencing project: providing services to taxonomists for standard genome sequencing and annotation.</title>
        <authorList>
            <consortium name="The Broad Institute Genomics Platform"/>
            <consortium name="The Broad Institute Genome Sequencing Center for Infectious Disease"/>
            <person name="Wu L."/>
            <person name="Ma J."/>
        </authorList>
    </citation>
    <scope>NUCLEOTIDE SEQUENCE [LARGE SCALE GENOMIC DNA]</scope>
    <source>
        <strain evidence="4">JCM 15614</strain>
    </source>
</reference>
<dbReference type="PANTHER" id="PTHR31793:SF27">
    <property type="entry name" value="NOVEL THIOESTERASE SUPERFAMILY DOMAIN AND SAPOSIN A-TYPE DOMAIN CONTAINING PROTEIN (0610012H03RIK)"/>
    <property type="match status" value="1"/>
</dbReference>
<evidence type="ECO:0000313" key="3">
    <source>
        <dbReference type="EMBL" id="GAA3182496.1"/>
    </source>
</evidence>
<gene>
    <name evidence="3" type="ORF">GCM10010531_40930</name>
</gene>
<evidence type="ECO:0000313" key="4">
    <source>
        <dbReference type="Proteomes" id="UP001499924"/>
    </source>
</evidence>
<dbReference type="EMBL" id="BAAAVV010000015">
    <property type="protein sequence ID" value="GAA3182496.1"/>
    <property type="molecule type" value="Genomic_DNA"/>
</dbReference>
<name>A0ABP6PLH6_9ACTN</name>
<dbReference type="CDD" id="cd00586">
    <property type="entry name" value="4HBT"/>
    <property type="match status" value="1"/>
</dbReference>
<dbReference type="InterPro" id="IPR029069">
    <property type="entry name" value="HotDog_dom_sf"/>
</dbReference>